<organism evidence="8 9">
    <name type="scientific">Pedobacter chitinilyticus</name>
    <dbReference type="NCBI Taxonomy" id="2233776"/>
    <lineage>
        <taxon>Bacteria</taxon>
        <taxon>Pseudomonadati</taxon>
        <taxon>Bacteroidota</taxon>
        <taxon>Sphingobacteriia</taxon>
        <taxon>Sphingobacteriales</taxon>
        <taxon>Sphingobacteriaceae</taxon>
        <taxon>Pedobacter</taxon>
    </lineage>
</organism>
<reference evidence="8 9" key="1">
    <citation type="submission" date="2018-06" db="EMBL/GenBank/DDBJ databases">
        <title>Pedobacter endophyticus sp. nov., an endophytic bacterium isolated from a leaf of Triticum aestivum.</title>
        <authorList>
            <person name="Zhang L."/>
        </authorList>
    </citation>
    <scope>NUCLEOTIDE SEQUENCE [LARGE SCALE GENOMIC DNA]</scope>
    <source>
        <strain evidence="8 9">CM134L-2</strain>
    </source>
</reference>
<dbReference type="AlphaFoldDB" id="A0A443Z272"/>
<comment type="caution">
    <text evidence="8">The sequence shown here is derived from an EMBL/GenBank/DDBJ whole genome shotgun (WGS) entry which is preliminary data.</text>
</comment>
<gene>
    <name evidence="8" type="ORF">DPV69_04660</name>
</gene>
<sequence length="491" mass="54742">MFYNKYNKLKLILFVGLAALVWGCKKDFLEVVPKGVAVATKTSDYELLLNDRSLNVINMASQIVMSDELAGFNPSYSVGTGISLVSDQKAFEYQDDIYLSGDNTSELTILERQLYSYNKIINEVMGSKEGNDAKKKALRAEALAGRAWVHFMMVNYYGKPYHAATAASDMGIPLVKVADVTETNFTRSSVQDAYDLIIADLTEAIPNLPAQIIARQRMSKAAAEAILGKVYVNMQQFDKALPLFTASINHLSGSSVPIGLYDYNGAFSVGGVFYPVNPITGPNRFNLAIDKEVLYIKQFINLYSYFFSAFPVHPQTAALFTKADLRLNFFSNAPFPLTAPAFPKGMLRSYGRYSNAGISVPDIYLLKAECESRTGDLSAAVTDLVAFRKTRMDKNVANAANIPTDIASDKIALTKYILEERIREYATQGERWWDMRRLSVDETYKSTVAMVHHIYDASGNIIKSIPLKPERLTFRFPPYIMNANTTITQNP</sequence>
<keyword evidence="4" id="KW-0472">Membrane</keyword>
<evidence type="ECO:0000256" key="4">
    <source>
        <dbReference type="ARBA" id="ARBA00023136"/>
    </source>
</evidence>
<evidence type="ECO:0000256" key="1">
    <source>
        <dbReference type="ARBA" id="ARBA00004442"/>
    </source>
</evidence>
<proteinExistence type="inferred from homology"/>
<evidence type="ECO:0000256" key="5">
    <source>
        <dbReference type="ARBA" id="ARBA00023237"/>
    </source>
</evidence>
<keyword evidence="3" id="KW-0732">Signal</keyword>
<accession>A0A443Z272</accession>
<evidence type="ECO:0000256" key="3">
    <source>
        <dbReference type="ARBA" id="ARBA00022729"/>
    </source>
</evidence>
<dbReference type="Gene3D" id="1.25.40.390">
    <property type="match status" value="2"/>
</dbReference>
<dbReference type="Pfam" id="PF14322">
    <property type="entry name" value="SusD-like_3"/>
    <property type="match status" value="1"/>
</dbReference>
<dbReference type="InterPro" id="IPR012944">
    <property type="entry name" value="SusD_RagB_dom"/>
</dbReference>
<dbReference type="SUPFAM" id="SSF48452">
    <property type="entry name" value="TPR-like"/>
    <property type="match status" value="1"/>
</dbReference>
<protein>
    <submittedName>
        <fullName evidence="8">RagB/SusD family nutrient uptake outer membrane protein</fullName>
    </submittedName>
</protein>
<dbReference type="EMBL" id="SAYW01000001">
    <property type="protein sequence ID" value="RWU10634.1"/>
    <property type="molecule type" value="Genomic_DNA"/>
</dbReference>
<evidence type="ECO:0000313" key="8">
    <source>
        <dbReference type="EMBL" id="RWU10634.1"/>
    </source>
</evidence>
<dbReference type="Pfam" id="PF07980">
    <property type="entry name" value="SusD_RagB"/>
    <property type="match status" value="1"/>
</dbReference>
<comment type="subcellular location">
    <subcellularLocation>
        <location evidence="1">Cell outer membrane</location>
    </subcellularLocation>
</comment>
<name>A0A443Z272_9SPHI</name>
<keyword evidence="5" id="KW-0998">Cell outer membrane</keyword>
<keyword evidence="9" id="KW-1185">Reference proteome</keyword>
<dbReference type="InterPro" id="IPR011990">
    <property type="entry name" value="TPR-like_helical_dom_sf"/>
</dbReference>
<evidence type="ECO:0000313" key="9">
    <source>
        <dbReference type="Proteomes" id="UP000284120"/>
    </source>
</evidence>
<dbReference type="RefSeq" id="WP_113646571.1">
    <property type="nucleotide sequence ID" value="NZ_QMHN01000001.1"/>
</dbReference>
<feature type="domain" description="RagB/SusD" evidence="6">
    <location>
        <begin position="362"/>
        <end position="456"/>
    </location>
</feature>
<comment type="similarity">
    <text evidence="2">Belongs to the SusD family.</text>
</comment>
<feature type="domain" description="SusD-like N-terminal" evidence="7">
    <location>
        <begin position="27"/>
        <end position="231"/>
    </location>
</feature>
<evidence type="ECO:0000259" key="6">
    <source>
        <dbReference type="Pfam" id="PF07980"/>
    </source>
</evidence>
<evidence type="ECO:0000259" key="7">
    <source>
        <dbReference type="Pfam" id="PF14322"/>
    </source>
</evidence>
<dbReference type="GO" id="GO:0009279">
    <property type="term" value="C:cell outer membrane"/>
    <property type="evidence" value="ECO:0007669"/>
    <property type="project" value="UniProtKB-SubCell"/>
</dbReference>
<dbReference type="InterPro" id="IPR033985">
    <property type="entry name" value="SusD-like_N"/>
</dbReference>
<evidence type="ECO:0000256" key="2">
    <source>
        <dbReference type="ARBA" id="ARBA00006275"/>
    </source>
</evidence>
<dbReference type="OrthoDB" id="697229at2"/>
<dbReference type="Proteomes" id="UP000284120">
    <property type="component" value="Unassembled WGS sequence"/>
</dbReference>